<dbReference type="Proteomes" id="UP001152614">
    <property type="component" value="Unassembled WGS sequence"/>
</dbReference>
<protein>
    <submittedName>
        <fullName evidence="2">Phage tail tip lysozyme</fullName>
    </submittedName>
</protein>
<name>A0A9X4NI68_9LACT</name>
<feature type="domain" description="Peptidase C51" evidence="1">
    <location>
        <begin position="206"/>
        <end position="337"/>
    </location>
</feature>
<dbReference type="InterPro" id="IPR038765">
    <property type="entry name" value="Papain-like_cys_pep_sf"/>
</dbReference>
<proteinExistence type="predicted"/>
<dbReference type="EMBL" id="JAOWLY010000006">
    <property type="protein sequence ID" value="MDG4983877.1"/>
    <property type="molecule type" value="Genomic_DNA"/>
</dbReference>
<reference evidence="2" key="1">
    <citation type="submission" date="2022-10" db="EMBL/GenBank/DDBJ databases">
        <authorList>
            <person name="Turner M.S."/>
            <person name="Huang W."/>
        </authorList>
    </citation>
    <scope>NUCLEOTIDE SEQUENCE</scope>
    <source>
        <strain evidence="2">3</strain>
    </source>
</reference>
<comment type="caution">
    <text evidence="2">The sequence shown here is derived from an EMBL/GenBank/DDBJ whole genome shotgun (WGS) entry which is preliminary data.</text>
</comment>
<dbReference type="PROSITE" id="PS50911">
    <property type="entry name" value="CHAP"/>
    <property type="match status" value="1"/>
</dbReference>
<dbReference type="RefSeq" id="WP_278228929.1">
    <property type="nucleotide sequence ID" value="NZ_JAOWLY010000006.1"/>
</dbReference>
<dbReference type="Gene3D" id="1.10.530.10">
    <property type="match status" value="1"/>
</dbReference>
<dbReference type="InterPro" id="IPR007921">
    <property type="entry name" value="CHAP_dom"/>
</dbReference>
<accession>A0A9X4NI68</accession>
<reference evidence="2" key="2">
    <citation type="journal article" date="2023" name="Food Microbiol.">
        <title>Evaluation of the fermentation potential of lactic acid bacteria isolated from herbs, fruits and vegetables as starter cultures in nut-based milk alternatives.</title>
        <authorList>
            <person name="Huang W."/>
            <person name="Dong A."/>
            <person name="Pham H.T."/>
            <person name="Zhou C."/>
            <person name="Huo Z."/>
            <person name="Watjen A.P."/>
            <person name="Prakash S."/>
            <person name="Bang-Berthelsen C.H."/>
            <person name="Turner M.S."/>
        </authorList>
    </citation>
    <scope>NUCLEOTIDE SEQUENCE</scope>
    <source>
        <strain evidence="2">3</strain>
    </source>
</reference>
<sequence>MGKKGLLKLSSYTLLGVSILGVMPFYQVSAGMVQIHDITQELPSGEDVVTKIWNKVHELGGTDEGAAALLGNLQVESQLKTDIVQDNQIFNEYKAMDSKINGYGIGLAQWDGRRRVSLINEANKEEKNWENIDFQISYLFDQEGEDSSLIKQLIKQTDLNQTTEQIMILWERAGNDESLAQRLGDANYWLESFRSKSTSTCPTASVPNGWTIDQPIDTSGYTTSGYNYRECTWWAYNRSNDFGIHYGLYMGSGASWQNQPDYVVTTIPTLHSVVSFNAGQTVGEQWQADSTYGHVAFVEAIHPDGSILISQSGTGFQTEYTYQVLSAREARGLHYVIGN</sequence>
<gene>
    <name evidence="2" type="ORF">OGZ51_06945</name>
</gene>
<dbReference type="InterPro" id="IPR041219">
    <property type="entry name" value="Phage_lysozyme2"/>
</dbReference>
<organism evidence="2 3">
    <name type="scientific">Lactococcus lactis</name>
    <dbReference type="NCBI Taxonomy" id="1358"/>
    <lineage>
        <taxon>Bacteria</taxon>
        <taxon>Bacillati</taxon>
        <taxon>Bacillota</taxon>
        <taxon>Bacilli</taxon>
        <taxon>Lactobacillales</taxon>
        <taxon>Streptococcaceae</taxon>
        <taxon>Lactococcus</taxon>
    </lineage>
</organism>
<evidence type="ECO:0000259" key="1">
    <source>
        <dbReference type="PROSITE" id="PS50911"/>
    </source>
</evidence>
<dbReference type="SUPFAM" id="SSF54001">
    <property type="entry name" value="Cysteine proteinases"/>
    <property type="match status" value="1"/>
</dbReference>
<dbReference type="Pfam" id="PF18013">
    <property type="entry name" value="Phage_lysozyme2"/>
    <property type="match status" value="1"/>
</dbReference>
<evidence type="ECO:0000313" key="2">
    <source>
        <dbReference type="EMBL" id="MDG4983877.1"/>
    </source>
</evidence>
<dbReference type="Gene3D" id="3.90.1720.10">
    <property type="entry name" value="endopeptidase domain like (from Nostoc punctiforme)"/>
    <property type="match status" value="1"/>
</dbReference>
<evidence type="ECO:0000313" key="3">
    <source>
        <dbReference type="Proteomes" id="UP001152614"/>
    </source>
</evidence>
<dbReference type="Pfam" id="PF05257">
    <property type="entry name" value="CHAP"/>
    <property type="match status" value="1"/>
</dbReference>
<dbReference type="AlphaFoldDB" id="A0A9X4NI68"/>